<dbReference type="STRING" id="29170.A0A368H8H6"/>
<accession>A0A368H8H6</accession>
<dbReference type="InterPro" id="IPR036859">
    <property type="entry name" value="CAP-Gly_dom_sf"/>
</dbReference>
<evidence type="ECO:0000313" key="2">
    <source>
        <dbReference type="EMBL" id="RCN51585.1"/>
    </source>
</evidence>
<dbReference type="PROSITE" id="PS00845">
    <property type="entry name" value="CAP_GLY_1"/>
    <property type="match status" value="1"/>
</dbReference>
<sequence>MNKSHLSRTNNPNAVVTAHDIGSFVTVSGVGKGILHYVGEVHGREGLYCGIELETPTGKHDGTYQGVVYFVCPPGHGIFAPIYRVELDEIDDVPMMTASQTAKTTEEWNPPAKYFLDHELRHAVVVGLILAPSYSD</sequence>
<dbReference type="InterPro" id="IPR000938">
    <property type="entry name" value="CAP-Gly_domain"/>
</dbReference>
<keyword evidence="3" id="KW-1185">Reference proteome</keyword>
<gene>
    <name evidence="2" type="ORF">ANCCAN_02252</name>
</gene>
<proteinExistence type="predicted"/>
<dbReference type="Gene3D" id="2.30.30.190">
    <property type="entry name" value="CAP Gly-rich-like domain"/>
    <property type="match status" value="1"/>
</dbReference>
<evidence type="ECO:0000259" key="1">
    <source>
        <dbReference type="PROSITE" id="PS50245"/>
    </source>
</evidence>
<protein>
    <submittedName>
        <fullName evidence="2">CAP-Gly domain protein</fullName>
    </submittedName>
</protein>
<dbReference type="AlphaFoldDB" id="A0A368H8H6"/>
<organism evidence="2 3">
    <name type="scientific">Ancylostoma caninum</name>
    <name type="common">Dog hookworm</name>
    <dbReference type="NCBI Taxonomy" id="29170"/>
    <lineage>
        <taxon>Eukaryota</taxon>
        <taxon>Metazoa</taxon>
        <taxon>Ecdysozoa</taxon>
        <taxon>Nematoda</taxon>
        <taxon>Chromadorea</taxon>
        <taxon>Rhabditida</taxon>
        <taxon>Rhabditina</taxon>
        <taxon>Rhabditomorpha</taxon>
        <taxon>Strongyloidea</taxon>
        <taxon>Ancylostomatidae</taxon>
        <taxon>Ancylostomatinae</taxon>
        <taxon>Ancylostoma</taxon>
    </lineage>
</organism>
<feature type="domain" description="CAP-Gly" evidence="1">
    <location>
        <begin position="39"/>
        <end position="81"/>
    </location>
</feature>
<dbReference type="Pfam" id="PF01302">
    <property type="entry name" value="CAP_GLY"/>
    <property type="match status" value="1"/>
</dbReference>
<name>A0A368H8H6_ANCCA</name>
<dbReference type="PANTHER" id="PTHR18916">
    <property type="entry name" value="DYNACTIN 1-RELATED MICROTUBULE-BINDING"/>
    <property type="match status" value="1"/>
</dbReference>
<evidence type="ECO:0000313" key="3">
    <source>
        <dbReference type="Proteomes" id="UP000252519"/>
    </source>
</evidence>
<dbReference type="Proteomes" id="UP000252519">
    <property type="component" value="Unassembled WGS sequence"/>
</dbReference>
<dbReference type="SUPFAM" id="SSF74924">
    <property type="entry name" value="Cap-Gly domain"/>
    <property type="match status" value="1"/>
</dbReference>
<dbReference type="PANTHER" id="PTHR18916:SF93">
    <property type="entry name" value="RESTIN HOMOLOG"/>
    <property type="match status" value="1"/>
</dbReference>
<dbReference type="SMART" id="SM01052">
    <property type="entry name" value="CAP_GLY"/>
    <property type="match status" value="1"/>
</dbReference>
<dbReference type="PROSITE" id="PS50245">
    <property type="entry name" value="CAP_GLY_2"/>
    <property type="match status" value="1"/>
</dbReference>
<reference evidence="2 3" key="1">
    <citation type="submission" date="2014-10" db="EMBL/GenBank/DDBJ databases">
        <title>Draft genome of the hookworm Ancylostoma caninum.</title>
        <authorList>
            <person name="Mitreva M."/>
        </authorList>
    </citation>
    <scope>NUCLEOTIDE SEQUENCE [LARGE SCALE GENOMIC DNA]</scope>
    <source>
        <strain evidence="2 3">Baltimore</strain>
    </source>
</reference>
<dbReference type="EMBL" id="JOJR01000012">
    <property type="protein sequence ID" value="RCN51585.1"/>
    <property type="molecule type" value="Genomic_DNA"/>
</dbReference>
<dbReference type="OrthoDB" id="2130750at2759"/>
<comment type="caution">
    <text evidence="2">The sequence shown here is derived from an EMBL/GenBank/DDBJ whole genome shotgun (WGS) entry which is preliminary data.</text>
</comment>